<name>A0A9Q1GNH6_9CARY</name>
<dbReference type="OrthoDB" id="1918674at2759"/>
<organism evidence="6 7">
    <name type="scientific">Carnegiea gigantea</name>
    <dbReference type="NCBI Taxonomy" id="171969"/>
    <lineage>
        <taxon>Eukaryota</taxon>
        <taxon>Viridiplantae</taxon>
        <taxon>Streptophyta</taxon>
        <taxon>Embryophyta</taxon>
        <taxon>Tracheophyta</taxon>
        <taxon>Spermatophyta</taxon>
        <taxon>Magnoliopsida</taxon>
        <taxon>eudicotyledons</taxon>
        <taxon>Gunneridae</taxon>
        <taxon>Pentapetalae</taxon>
        <taxon>Caryophyllales</taxon>
        <taxon>Cactineae</taxon>
        <taxon>Cactaceae</taxon>
        <taxon>Cactoideae</taxon>
        <taxon>Echinocereeae</taxon>
        <taxon>Carnegiea</taxon>
    </lineage>
</organism>
<evidence type="ECO:0000256" key="4">
    <source>
        <dbReference type="SAM" id="SignalP"/>
    </source>
</evidence>
<keyword evidence="2" id="KW-1015">Disulfide bond</keyword>
<feature type="domain" description="Pectinesterase inhibitor" evidence="5">
    <location>
        <begin position="24"/>
        <end position="161"/>
    </location>
</feature>
<gene>
    <name evidence="6" type="ORF">Cgig2_032180</name>
</gene>
<dbReference type="Pfam" id="PF04043">
    <property type="entry name" value="PMEI"/>
    <property type="match status" value="1"/>
</dbReference>
<dbReference type="NCBIfam" id="TIGR01614">
    <property type="entry name" value="PME_inhib"/>
    <property type="match status" value="1"/>
</dbReference>
<dbReference type="PANTHER" id="PTHR36710">
    <property type="entry name" value="PECTINESTERASE INHIBITOR-LIKE"/>
    <property type="match status" value="1"/>
</dbReference>
<feature type="signal peptide" evidence="4">
    <location>
        <begin position="1"/>
        <end position="26"/>
    </location>
</feature>
<dbReference type="Gene3D" id="1.20.140.40">
    <property type="entry name" value="Invertase/pectin methylesterase inhibitor family protein"/>
    <property type="match status" value="1"/>
</dbReference>
<sequence length="169" mass="17940">MESPKNLVLCMVFFVIISSSPTPTSADLIEDMCKKVPLYSQLCVSILQSDPHSVHVSDAKGLAGIVAEQALAKAKETTVAINKLLQSTKEGWLKSDLTACAGMYKAAVSEHLPKAINSIQMNNISQAINLLTAASNDASDCEDGFEGAPGVSPIKDRNDAMSQLCIISN</sequence>
<dbReference type="InterPro" id="IPR035513">
    <property type="entry name" value="Invertase/methylesterase_inhib"/>
</dbReference>
<keyword evidence="1 4" id="KW-0732">Signal</keyword>
<dbReference type="GO" id="GO:0004857">
    <property type="term" value="F:enzyme inhibitor activity"/>
    <property type="evidence" value="ECO:0007669"/>
    <property type="project" value="InterPro"/>
</dbReference>
<evidence type="ECO:0000256" key="1">
    <source>
        <dbReference type="ARBA" id="ARBA00022729"/>
    </source>
</evidence>
<dbReference type="SUPFAM" id="SSF101148">
    <property type="entry name" value="Plant invertase/pectin methylesterase inhibitor"/>
    <property type="match status" value="1"/>
</dbReference>
<keyword evidence="7" id="KW-1185">Reference proteome</keyword>
<dbReference type="AlphaFoldDB" id="A0A9Q1GNH6"/>
<protein>
    <recommendedName>
        <fullName evidence="5">Pectinesterase inhibitor domain-containing protein</fullName>
    </recommendedName>
</protein>
<feature type="chain" id="PRO_5040404491" description="Pectinesterase inhibitor domain-containing protein" evidence="4">
    <location>
        <begin position="27"/>
        <end position="169"/>
    </location>
</feature>
<evidence type="ECO:0000256" key="3">
    <source>
        <dbReference type="ARBA" id="ARBA00038471"/>
    </source>
</evidence>
<dbReference type="InterPro" id="IPR052421">
    <property type="entry name" value="PCW_Enzyme_Inhibitor"/>
</dbReference>
<evidence type="ECO:0000259" key="5">
    <source>
        <dbReference type="SMART" id="SM00856"/>
    </source>
</evidence>
<reference evidence="6" key="1">
    <citation type="submission" date="2022-04" db="EMBL/GenBank/DDBJ databases">
        <title>Carnegiea gigantea Genome sequencing and assembly v2.</title>
        <authorList>
            <person name="Copetti D."/>
            <person name="Sanderson M.J."/>
            <person name="Burquez A."/>
            <person name="Wojciechowski M.F."/>
        </authorList>
    </citation>
    <scope>NUCLEOTIDE SEQUENCE</scope>
    <source>
        <strain evidence="6">SGP5-SGP5p</strain>
        <tissue evidence="6">Aerial part</tissue>
    </source>
</reference>
<dbReference type="Proteomes" id="UP001153076">
    <property type="component" value="Unassembled WGS sequence"/>
</dbReference>
<evidence type="ECO:0000256" key="2">
    <source>
        <dbReference type="ARBA" id="ARBA00023157"/>
    </source>
</evidence>
<dbReference type="InterPro" id="IPR006501">
    <property type="entry name" value="Pectinesterase_inhib_dom"/>
</dbReference>
<accession>A0A9Q1GNH6</accession>
<dbReference type="PANTHER" id="PTHR36710:SF18">
    <property type="entry name" value="PECTINESTERASE INHIBITOR 5-RELATED"/>
    <property type="match status" value="1"/>
</dbReference>
<dbReference type="EMBL" id="JAKOGI010002228">
    <property type="protein sequence ID" value="KAJ8422547.1"/>
    <property type="molecule type" value="Genomic_DNA"/>
</dbReference>
<evidence type="ECO:0000313" key="7">
    <source>
        <dbReference type="Proteomes" id="UP001153076"/>
    </source>
</evidence>
<comment type="caution">
    <text evidence="6">The sequence shown here is derived from an EMBL/GenBank/DDBJ whole genome shotgun (WGS) entry which is preliminary data.</text>
</comment>
<comment type="similarity">
    <text evidence="3">Belongs to the PMEI family.</text>
</comment>
<evidence type="ECO:0000313" key="6">
    <source>
        <dbReference type="EMBL" id="KAJ8422547.1"/>
    </source>
</evidence>
<proteinExistence type="inferred from homology"/>
<dbReference type="SMART" id="SM00856">
    <property type="entry name" value="PMEI"/>
    <property type="match status" value="1"/>
</dbReference>